<accession>A0A345UKD5</accession>
<evidence type="ECO:0000313" key="1">
    <source>
        <dbReference type="EMBL" id="AXJ00937.1"/>
    </source>
</evidence>
<proteinExistence type="predicted"/>
<sequence length="161" mass="18170">MKYFFFLIGIVLFLNGCGTDNEQQTPAASAARVLEFPATVHFKTTPDSEEPLTSVRVAVAESNMARQQGLMNVYEMPEDAGMIFIFERQEPLSFWMANTPLSLDMVFANEDFEIVRIHQNTTPFSQQQYPSVAPALYVVEVHGGFTAAHDIQEGHFIEFVR</sequence>
<organism evidence="1 2">
    <name type="scientific">Cyclonatronum proteinivorum</name>
    <dbReference type="NCBI Taxonomy" id="1457365"/>
    <lineage>
        <taxon>Bacteria</taxon>
        <taxon>Pseudomonadati</taxon>
        <taxon>Balneolota</taxon>
        <taxon>Balneolia</taxon>
        <taxon>Balneolales</taxon>
        <taxon>Cyclonatronaceae</taxon>
        <taxon>Cyclonatronum</taxon>
    </lineage>
</organism>
<keyword evidence="2" id="KW-1185">Reference proteome</keyword>
<evidence type="ECO:0008006" key="3">
    <source>
        <dbReference type="Google" id="ProtNLM"/>
    </source>
</evidence>
<gene>
    <name evidence="1" type="ORF">CYPRO_1686</name>
</gene>
<dbReference type="PANTHER" id="PTHR37953:SF1">
    <property type="entry name" value="UPF0127 PROTEIN MJ1496"/>
    <property type="match status" value="1"/>
</dbReference>
<dbReference type="AlphaFoldDB" id="A0A345UKD5"/>
<dbReference type="Proteomes" id="UP000254808">
    <property type="component" value="Chromosome"/>
</dbReference>
<dbReference type="EMBL" id="CP027806">
    <property type="protein sequence ID" value="AXJ00937.1"/>
    <property type="molecule type" value="Genomic_DNA"/>
</dbReference>
<dbReference type="InterPro" id="IPR038695">
    <property type="entry name" value="Saro_0823-like_sf"/>
</dbReference>
<name>A0A345UKD5_9BACT</name>
<reference evidence="1 2" key="1">
    <citation type="submission" date="2018-03" db="EMBL/GenBank/DDBJ databases">
        <title>Phenotypic and genomic properties of Cyclonatronum proteinivorum gen. nov., sp. nov., a haloalkaliphilic bacteroidete from soda lakes possessing Na+-translocating rhodopsin.</title>
        <authorList>
            <person name="Toshchakov S.V."/>
            <person name="Korzhenkov A."/>
            <person name="Samarov N.I."/>
            <person name="Kublanov I.V."/>
            <person name="Muntyan M.S."/>
            <person name="Sorokin D.Y."/>
        </authorList>
    </citation>
    <scope>NUCLEOTIDE SEQUENCE [LARGE SCALE GENOMIC DNA]</scope>
    <source>
        <strain evidence="1 2">Omega</strain>
    </source>
</reference>
<dbReference type="OrthoDB" id="5526466at2"/>
<dbReference type="Pfam" id="PF02643">
    <property type="entry name" value="DUF192"/>
    <property type="match status" value="1"/>
</dbReference>
<protein>
    <recommendedName>
        <fullName evidence="3">DUF192 domain-containing protein</fullName>
    </recommendedName>
</protein>
<dbReference type="KEGG" id="cprv:CYPRO_1686"/>
<dbReference type="RefSeq" id="WP_114984184.1">
    <property type="nucleotide sequence ID" value="NZ_CP027806.1"/>
</dbReference>
<dbReference type="Gene3D" id="2.60.120.1140">
    <property type="entry name" value="Protein of unknown function DUF192"/>
    <property type="match status" value="1"/>
</dbReference>
<evidence type="ECO:0000313" key="2">
    <source>
        <dbReference type="Proteomes" id="UP000254808"/>
    </source>
</evidence>
<dbReference type="InterPro" id="IPR003795">
    <property type="entry name" value="DUF192"/>
</dbReference>
<dbReference type="PANTHER" id="PTHR37953">
    <property type="entry name" value="UPF0127 PROTEIN MJ1496"/>
    <property type="match status" value="1"/>
</dbReference>